<protein>
    <submittedName>
        <fullName evidence="1">Uncharacterized protein</fullName>
    </submittedName>
</protein>
<dbReference type="RefSeq" id="WP_283346537.1">
    <property type="nucleotide sequence ID" value="NZ_JASHIF010000027.1"/>
</dbReference>
<evidence type="ECO:0000313" key="1">
    <source>
        <dbReference type="EMBL" id="MDI9862268.1"/>
    </source>
</evidence>
<proteinExistence type="predicted"/>
<comment type="caution">
    <text evidence="1">The sequence shown here is derived from an EMBL/GenBank/DDBJ whole genome shotgun (WGS) entry which is preliminary data.</text>
</comment>
<gene>
    <name evidence="1" type="ORF">QM524_23800</name>
</gene>
<dbReference type="EMBL" id="JASHIF010000027">
    <property type="protein sequence ID" value="MDI9862268.1"/>
    <property type="molecule type" value="Genomic_DNA"/>
</dbReference>
<accession>A0ABT6YFA5</accession>
<name>A0ABT6YFA5_9BACT</name>
<reference evidence="1 2" key="1">
    <citation type="submission" date="2023-05" db="EMBL/GenBank/DDBJ databases">
        <title>Novel species of genus Flectobacillus isolated from stream in China.</title>
        <authorList>
            <person name="Lu H."/>
        </authorList>
    </citation>
    <scope>NUCLEOTIDE SEQUENCE [LARGE SCALE GENOMIC DNA]</scope>
    <source>
        <strain evidence="1 2">KCTC 42575</strain>
    </source>
</reference>
<keyword evidence="2" id="KW-1185">Reference proteome</keyword>
<dbReference type="Proteomes" id="UP001236507">
    <property type="component" value="Unassembled WGS sequence"/>
</dbReference>
<evidence type="ECO:0000313" key="2">
    <source>
        <dbReference type="Proteomes" id="UP001236507"/>
    </source>
</evidence>
<organism evidence="1 2">
    <name type="scientific">Flectobacillus roseus</name>
    <dbReference type="NCBI Taxonomy" id="502259"/>
    <lineage>
        <taxon>Bacteria</taxon>
        <taxon>Pseudomonadati</taxon>
        <taxon>Bacteroidota</taxon>
        <taxon>Cytophagia</taxon>
        <taxon>Cytophagales</taxon>
        <taxon>Flectobacillaceae</taxon>
        <taxon>Flectobacillus</taxon>
    </lineage>
</organism>
<sequence>MAKRRQERNADAGFLASTHFFSGFYPANIQAIANFSQQRLLFTEFNFSNNTGLESLDLVSTG</sequence>